<organism evidence="1 2">
    <name type="scientific">Candidatus Sulfuritelmatomonas gaucii</name>
    <dbReference type="NCBI Taxonomy" id="2043161"/>
    <lineage>
        <taxon>Bacteria</taxon>
        <taxon>Pseudomonadati</taxon>
        <taxon>Acidobacteriota</taxon>
        <taxon>Terriglobia</taxon>
        <taxon>Terriglobales</taxon>
        <taxon>Acidobacteriaceae</taxon>
        <taxon>Candidatus Sulfuritelmatomonas</taxon>
    </lineage>
</organism>
<sequence length="282" mass="29381">MASGLTFVVPLAEVDANVPGVIVSVAAPDVVQLSVLIAPKAMPVGLAVKEVIVGRFGWVTVTLTSAVTDPVLFVAVSVYVVVAVGLSATEPVPEVEAKFPGAMVTLVAPCVFQLSVVLAPAVINAGLAVNEEMVGAGSCFAIGIGEVQPASPIHAASNSPSAQTTGPGILRKPELSFPMRIERAGSMRSLSVHRDLQRVWVKTWIRRAGECFETRIASAQQARSEFRAASSGRDSFPAPNPFTHAAPDPLAAIPDLSLTSTLHAESGFGYMTKVTCARNAVK</sequence>
<dbReference type="EMBL" id="OKRB01000144">
    <property type="protein sequence ID" value="SPE30989.1"/>
    <property type="molecule type" value="Genomic_DNA"/>
</dbReference>
<protein>
    <submittedName>
        <fullName evidence="1">Uncharacterized protein</fullName>
    </submittedName>
</protein>
<dbReference type="AlphaFoldDB" id="A0A2N9M669"/>
<proteinExistence type="predicted"/>
<reference evidence="2" key="1">
    <citation type="submission" date="2018-02" db="EMBL/GenBank/DDBJ databases">
        <authorList>
            <person name="Hausmann B."/>
        </authorList>
    </citation>
    <scope>NUCLEOTIDE SEQUENCE [LARGE SCALE GENOMIC DNA]</scope>
    <source>
        <strain evidence="2">Peat soil MAG SbA5</strain>
    </source>
</reference>
<accession>A0A2N9M669</accession>
<dbReference type="Proteomes" id="UP000239735">
    <property type="component" value="Unassembled WGS sequence"/>
</dbReference>
<gene>
    <name evidence="1" type="ORF">SBA5_820008</name>
</gene>
<evidence type="ECO:0000313" key="2">
    <source>
        <dbReference type="Proteomes" id="UP000239735"/>
    </source>
</evidence>
<name>A0A2N9M669_9BACT</name>
<evidence type="ECO:0000313" key="1">
    <source>
        <dbReference type="EMBL" id="SPE30989.1"/>
    </source>
</evidence>